<keyword evidence="4 6" id="KW-0143">Chaperone</keyword>
<dbReference type="Gene3D" id="3.30.1370.50">
    <property type="entry name" value="R3H-like domain"/>
    <property type="match status" value="1"/>
</dbReference>
<keyword evidence="5 6" id="KW-0961">Cell wall biogenesis/degradation</keyword>
<reference evidence="8 9" key="1">
    <citation type="submission" date="2016-11" db="EMBL/GenBank/DDBJ databases">
        <title>Paenibacillus species isolates.</title>
        <authorList>
            <person name="Beno S.M."/>
        </authorList>
    </citation>
    <scope>NUCLEOTIDE SEQUENCE [LARGE SCALE GENOMIC DNA]</scope>
    <source>
        <strain evidence="8 9">FSL F4-0100</strain>
    </source>
</reference>
<dbReference type="CDD" id="cd02644">
    <property type="entry name" value="R3H_jag"/>
    <property type="match status" value="1"/>
</dbReference>
<evidence type="ECO:0000256" key="4">
    <source>
        <dbReference type="ARBA" id="ARBA00023186"/>
    </source>
</evidence>
<dbReference type="PROSITE" id="PS51061">
    <property type="entry name" value="R3H"/>
    <property type="match status" value="1"/>
</dbReference>
<keyword evidence="1 6" id="KW-0963">Cytoplasm</keyword>
<dbReference type="GO" id="GO:0003723">
    <property type="term" value="F:RNA binding"/>
    <property type="evidence" value="ECO:0007669"/>
    <property type="project" value="UniProtKB-UniRule"/>
</dbReference>
<dbReference type="InterPro" id="IPR039247">
    <property type="entry name" value="KhpB"/>
</dbReference>
<evidence type="ECO:0000256" key="5">
    <source>
        <dbReference type="ARBA" id="ARBA00023316"/>
    </source>
</evidence>
<proteinExistence type="inferred from homology"/>
<dbReference type="Pfam" id="PF01424">
    <property type="entry name" value="R3H"/>
    <property type="match status" value="1"/>
</dbReference>
<comment type="domain">
    <text evidence="6">Has an N-terminal Jag-N domain and 2 RNA-binding domains (KH and R3H).</text>
</comment>
<keyword evidence="2 6" id="KW-0694">RNA-binding</keyword>
<dbReference type="InterPro" id="IPR034079">
    <property type="entry name" value="R3H_KhpB"/>
</dbReference>
<dbReference type="Pfam" id="PF14804">
    <property type="entry name" value="Jag_N"/>
    <property type="match status" value="1"/>
</dbReference>
<comment type="function">
    <text evidence="6">A probable RNA chaperone. Forms a complex with KhpA which binds to cellular RNA and controls its expression. Plays a role in peptidoglycan (PG) homeostasis and cell length regulation.</text>
</comment>
<dbReference type="PANTHER" id="PTHR35800">
    <property type="entry name" value="PROTEIN JAG"/>
    <property type="match status" value="1"/>
</dbReference>
<dbReference type="STRING" id="1401.BK123_31685"/>
<dbReference type="EMBL" id="MRTF01000017">
    <property type="protein sequence ID" value="OME87653.1"/>
    <property type="molecule type" value="Genomic_DNA"/>
</dbReference>
<dbReference type="OrthoDB" id="9794483at2"/>
<evidence type="ECO:0000256" key="2">
    <source>
        <dbReference type="ARBA" id="ARBA00022884"/>
    </source>
</evidence>
<accession>A0A1R1AQ24</accession>
<dbReference type="GO" id="GO:0009252">
    <property type="term" value="P:peptidoglycan biosynthetic process"/>
    <property type="evidence" value="ECO:0007669"/>
    <property type="project" value="UniProtKB-UniRule"/>
</dbReference>
<dbReference type="InterPro" id="IPR038247">
    <property type="entry name" value="Jag_N_dom_sf"/>
</dbReference>
<feature type="domain" description="R3H" evidence="7">
    <location>
        <begin position="194"/>
        <end position="260"/>
    </location>
</feature>
<feature type="region of interest" description="Jag_N domain" evidence="6">
    <location>
        <begin position="5"/>
        <end position="55"/>
    </location>
</feature>
<dbReference type="InterPro" id="IPR032782">
    <property type="entry name" value="KhpB_N"/>
</dbReference>
<sequence length="261" mass="28105">MSKIVATGKTIEDAVAQGLARWGVSQDRVSVQVLSQPSRGFLGLFGVKEAKVELTLLPDGAGGDSSVKEVPPTNAQAAPAKVVQVSNTSVMTQEPAVSMDTESPDTASLAGKDPYQEAITFLIETGQAMGLDISVDVEKGKDFTTLQISGAGLGLMIGRRGQTLDALQYLANIVANRYSDSYLRIVLDAENFRDRRKKTLEDLADRLAGRVLKTRKEIVLEPMPAAERKVIHAKLQSHGAVKTYSKGEEPNRRVVITPKSS</sequence>
<comment type="subunit">
    <text evidence="6">Forms a complex with KhpA.</text>
</comment>
<comment type="similarity">
    <text evidence="6">Belongs to the KhpB RNA-binding protein family.</text>
</comment>
<comment type="subcellular location">
    <subcellularLocation>
        <location evidence="6">Cytoplasm</location>
    </subcellularLocation>
</comment>
<gene>
    <name evidence="6" type="primary">khpB</name>
    <name evidence="6" type="synonym">eloR</name>
    <name evidence="8" type="ORF">BK123_31685</name>
</gene>
<dbReference type="AlphaFoldDB" id="A0A1R1AQ24"/>
<evidence type="ECO:0000256" key="1">
    <source>
        <dbReference type="ARBA" id="ARBA00022490"/>
    </source>
</evidence>
<evidence type="ECO:0000313" key="9">
    <source>
        <dbReference type="Proteomes" id="UP000187074"/>
    </source>
</evidence>
<dbReference type="Gene3D" id="3.30.30.80">
    <property type="entry name" value="probable RNA-binding protein from clostridium symbiosum atcc 14940"/>
    <property type="match status" value="1"/>
</dbReference>
<dbReference type="InterPro" id="IPR038008">
    <property type="entry name" value="Jag_KH"/>
</dbReference>
<dbReference type="SUPFAM" id="SSF82708">
    <property type="entry name" value="R3H domain"/>
    <property type="match status" value="1"/>
</dbReference>
<dbReference type="GO" id="GO:0071555">
    <property type="term" value="P:cell wall organization"/>
    <property type="evidence" value="ECO:0007669"/>
    <property type="project" value="UniProtKB-KW"/>
</dbReference>
<dbReference type="NCBIfam" id="NF041568">
    <property type="entry name" value="Jag_EloR"/>
    <property type="match status" value="1"/>
</dbReference>
<dbReference type="Proteomes" id="UP000187074">
    <property type="component" value="Unassembled WGS sequence"/>
</dbReference>
<evidence type="ECO:0000256" key="6">
    <source>
        <dbReference type="HAMAP-Rule" id="MF_00867"/>
    </source>
</evidence>
<dbReference type="Pfam" id="PF13083">
    <property type="entry name" value="KH_KhpA-B"/>
    <property type="match status" value="1"/>
</dbReference>
<evidence type="ECO:0000256" key="3">
    <source>
        <dbReference type="ARBA" id="ARBA00022960"/>
    </source>
</evidence>
<dbReference type="InterPro" id="IPR001374">
    <property type="entry name" value="R3H_dom"/>
</dbReference>
<dbReference type="Gene3D" id="3.30.300.20">
    <property type="match status" value="1"/>
</dbReference>
<name>A0A1R1AQ24_PAELA</name>
<dbReference type="GO" id="GO:0005737">
    <property type="term" value="C:cytoplasm"/>
    <property type="evidence" value="ECO:0007669"/>
    <property type="project" value="UniProtKB-SubCell"/>
</dbReference>
<evidence type="ECO:0000259" key="7">
    <source>
        <dbReference type="PROSITE" id="PS51061"/>
    </source>
</evidence>
<protein>
    <recommendedName>
        <fullName evidence="6">RNA-binding protein KhpB</fullName>
    </recommendedName>
    <alternativeName>
        <fullName evidence="6">RNA-binding protein EloR</fullName>
    </alternativeName>
</protein>
<dbReference type="CDD" id="cd02414">
    <property type="entry name" value="KH-II_Jag"/>
    <property type="match status" value="1"/>
</dbReference>
<dbReference type="InterPro" id="IPR015946">
    <property type="entry name" value="KH_dom-like_a/b"/>
</dbReference>
<dbReference type="HAMAP" id="MF_00867">
    <property type="entry name" value="KhpB"/>
    <property type="match status" value="1"/>
</dbReference>
<comment type="caution">
    <text evidence="8">The sequence shown here is derived from an EMBL/GenBank/DDBJ whole genome shotgun (WGS) entry which is preliminary data.</text>
</comment>
<dbReference type="PANTHER" id="PTHR35800:SF1">
    <property type="entry name" value="RNA-BINDING PROTEIN KHPB"/>
    <property type="match status" value="1"/>
</dbReference>
<evidence type="ECO:0000313" key="8">
    <source>
        <dbReference type="EMBL" id="OME87653.1"/>
    </source>
</evidence>
<keyword evidence="3 6" id="KW-0133">Cell shape</keyword>
<dbReference type="GO" id="GO:0008360">
    <property type="term" value="P:regulation of cell shape"/>
    <property type="evidence" value="ECO:0007669"/>
    <property type="project" value="UniProtKB-KW"/>
</dbReference>
<dbReference type="InterPro" id="IPR036867">
    <property type="entry name" value="R3H_dom_sf"/>
</dbReference>
<dbReference type="SMART" id="SM01245">
    <property type="entry name" value="Jag_N"/>
    <property type="match status" value="1"/>
</dbReference>
<dbReference type="RefSeq" id="WP_076326297.1">
    <property type="nucleotide sequence ID" value="NZ_MRTF01000017.1"/>
</dbReference>
<dbReference type="SMART" id="SM00393">
    <property type="entry name" value="R3H"/>
    <property type="match status" value="1"/>
</dbReference>
<organism evidence="8 9">
    <name type="scientific">Paenibacillus lautus</name>
    <name type="common">Bacillus lautus</name>
    <dbReference type="NCBI Taxonomy" id="1401"/>
    <lineage>
        <taxon>Bacteria</taxon>
        <taxon>Bacillati</taxon>
        <taxon>Bacillota</taxon>
        <taxon>Bacilli</taxon>
        <taxon>Bacillales</taxon>
        <taxon>Paenibacillaceae</taxon>
        <taxon>Paenibacillus</taxon>
    </lineage>
</organism>